<dbReference type="InterPro" id="IPR051446">
    <property type="entry name" value="HTH_trans_reg/aminotransferase"/>
</dbReference>
<evidence type="ECO:0000313" key="7">
    <source>
        <dbReference type="EMBL" id="GIU43091.1"/>
    </source>
</evidence>
<dbReference type="PANTHER" id="PTHR46577:SF1">
    <property type="entry name" value="HTH-TYPE TRANSCRIPTIONAL REGULATORY PROTEIN GABR"/>
    <property type="match status" value="1"/>
</dbReference>
<dbReference type="Pfam" id="PF00155">
    <property type="entry name" value="Aminotran_1_2"/>
    <property type="match status" value="1"/>
</dbReference>
<proteinExistence type="inferred from homology"/>
<dbReference type="CDD" id="cd00609">
    <property type="entry name" value="AAT_like"/>
    <property type="match status" value="1"/>
</dbReference>
<sequence length="470" mass="52962">MHTNANDYQYNGFIVMGTIWTPQLNSYSGAKYLRLAQAAEDAINQRELLPNTKLPPQRRLADALGVTVGTVTRAYAVLEQRGYVYAKVGAGTFVRAEDSGFKNKQVNFATCQPPLTNQISVLSDAMNQLAKSPQRLTQLMAYHGEPLLEHQQIFSQWLHKRGIAQQAKQIVFTHGAQQGIFAVLNGLMQAGDTLLCEGNCYPGIHTAAAQLAINIEPITLNDEGLDLSELEEKIIAHKPKVLYITPNNQNPTCIQYSQSQRHTILALAKKYNVVILEDDVNYCLSNEWYSPMWSLEQDFDHNEEQRQIIYLSSLSKVFCGGLRQGFLLVPSHYALKIKQAIHSQCWMISPLNTELACRVIQNPEFMGQREQIIAQRQQLCIEMGQRLGLKQRWRGLNGWLQLTLPLKAHHVVTALAQQNLLVRNGDDFNNHQNYIRLSIGDAADNQLFAEQLAQIESCIKSLSQTTYSVV</sequence>
<evidence type="ECO:0000256" key="1">
    <source>
        <dbReference type="ARBA" id="ARBA00005384"/>
    </source>
</evidence>
<evidence type="ECO:0000256" key="2">
    <source>
        <dbReference type="ARBA" id="ARBA00022898"/>
    </source>
</evidence>
<dbReference type="InterPro" id="IPR015421">
    <property type="entry name" value="PyrdxlP-dep_Trfase_major"/>
</dbReference>
<keyword evidence="5" id="KW-0804">Transcription</keyword>
<dbReference type="CDD" id="cd07377">
    <property type="entry name" value="WHTH_GntR"/>
    <property type="match status" value="1"/>
</dbReference>
<comment type="caution">
    <text evidence="7">The sequence shown here is derived from an EMBL/GenBank/DDBJ whole genome shotgun (WGS) entry which is preliminary data.</text>
</comment>
<evidence type="ECO:0000259" key="6">
    <source>
        <dbReference type="PROSITE" id="PS50949"/>
    </source>
</evidence>
<dbReference type="SUPFAM" id="SSF53383">
    <property type="entry name" value="PLP-dependent transferases"/>
    <property type="match status" value="1"/>
</dbReference>
<dbReference type="Proteomes" id="UP000887104">
    <property type="component" value="Unassembled WGS sequence"/>
</dbReference>
<evidence type="ECO:0000313" key="8">
    <source>
        <dbReference type="Proteomes" id="UP000887104"/>
    </source>
</evidence>
<reference evidence="7" key="1">
    <citation type="submission" date="2021-05" db="EMBL/GenBank/DDBJ databases">
        <title>Molecular characterization for Shewanella algae harboring chromosomal blaOXA-55-like strains isolated from clinical and environment sample.</title>
        <authorList>
            <person name="Ohama Y."/>
            <person name="Aoki K."/>
            <person name="Harada S."/>
            <person name="Moriya K."/>
            <person name="Ishii Y."/>
            <person name="Tateda K."/>
        </authorList>
    </citation>
    <scope>NUCLEOTIDE SEQUENCE</scope>
    <source>
        <strain evidence="7">JCM 11563</strain>
    </source>
</reference>
<dbReference type="EMBL" id="BPEY01000013">
    <property type="protein sequence ID" value="GIU43091.1"/>
    <property type="molecule type" value="Genomic_DNA"/>
</dbReference>
<dbReference type="InterPro" id="IPR000524">
    <property type="entry name" value="Tscrpt_reg_HTH_GntR"/>
</dbReference>
<dbReference type="InterPro" id="IPR036390">
    <property type="entry name" value="WH_DNA-bd_sf"/>
</dbReference>
<name>A0ABQ4P7I2_9GAMM</name>
<dbReference type="InterPro" id="IPR036388">
    <property type="entry name" value="WH-like_DNA-bd_sf"/>
</dbReference>
<dbReference type="Gene3D" id="1.10.10.10">
    <property type="entry name" value="Winged helix-like DNA-binding domain superfamily/Winged helix DNA-binding domain"/>
    <property type="match status" value="1"/>
</dbReference>
<evidence type="ECO:0000256" key="3">
    <source>
        <dbReference type="ARBA" id="ARBA00023015"/>
    </source>
</evidence>
<accession>A0ABQ4P7I2</accession>
<evidence type="ECO:0000256" key="4">
    <source>
        <dbReference type="ARBA" id="ARBA00023125"/>
    </source>
</evidence>
<dbReference type="InterPro" id="IPR015424">
    <property type="entry name" value="PyrdxlP-dep_Trfase"/>
</dbReference>
<dbReference type="Gene3D" id="3.40.640.10">
    <property type="entry name" value="Type I PLP-dependent aspartate aminotransferase-like (Major domain)"/>
    <property type="match status" value="1"/>
</dbReference>
<organism evidence="7 8">
    <name type="scientific">Shewanella sairae</name>
    <dbReference type="NCBI Taxonomy" id="190310"/>
    <lineage>
        <taxon>Bacteria</taxon>
        <taxon>Pseudomonadati</taxon>
        <taxon>Pseudomonadota</taxon>
        <taxon>Gammaproteobacteria</taxon>
        <taxon>Alteromonadales</taxon>
        <taxon>Shewanellaceae</taxon>
        <taxon>Shewanella</taxon>
    </lineage>
</organism>
<keyword evidence="8" id="KW-1185">Reference proteome</keyword>
<dbReference type="InterPro" id="IPR004839">
    <property type="entry name" value="Aminotransferase_I/II_large"/>
</dbReference>
<dbReference type="SMART" id="SM00345">
    <property type="entry name" value="HTH_GNTR"/>
    <property type="match status" value="1"/>
</dbReference>
<feature type="domain" description="HTH gntR-type" evidence="6">
    <location>
        <begin position="29"/>
        <end position="97"/>
    </location>
</feature>
<evidence type="ECO:0000256" key="5">
    <source>
        <dbReference type="ARBA" id="ARBA00023163"/>
    </source>
</evidence>
<comment type="similarity">
    <text evidence="1">In the C-terminal section; belongs to the class-I pyridoxal-phosphate-dependent aminotransferase family.</text>
</comment>
<keyword evidence="2" id="KW-0663">Pyridoxal phosphate</keyword>
<gene>
    <name evidence="7" type="ORF">TUM4438_11200</name>
</gene>
<keyword evidence="4" id="KW-0238">DNA-binding</keyword>
<protein>
    <submittedName>
        <fullName evidence="7">GntR family transcriptional regulator</fullName>
    </submittedName>
</protein>
<dbReference type="PANTHER" id="PTHR46577">
    <property type="entry name" value="HTH-TYPE TRANSCRIPTIONAL REGULATORY PROTEIN GABR"/>
    <property type="match status" value="1"/>
</dbReference>
<dbReference type="Pfam" id="PF00392">
    <property type="entry name" value="GntR"/>
    <property type="match status" value="1"/>
</dbReference>
<dbReference type="PROSITE" id="PS50949">
    <property type="entry name" value="HTH_GNTR"/>
    <property type="match status" value="1"/>
</dbReference>
<keyword evidence="3" id="KW-0805">Transcription regulation</keyword>
<dbReference type="SUPFAM" id="SSF46785">
    <property type="entry name" value="Winged helix' DNA-binding domain"/>
    <property type="match status" value="1"/>
</dbReference>